<dbReference type="InterPro" id="IPR006425">
    <property type="entry name" value="Glucoamylase_bac"/>
</dbReference>
<protein>
    <submittedName>
        <fullName evidence="9">Glucan 1,4-alpha-glucosidase</fullName>
    </submittedName>
</protein>
<dbReference type="SUPFAM" id="SSF74650">
    <property type="entry name" value="Galactose mutarotase-like"/>
    <property type="match status" value="1"/>
</dbReference>
<dbReference type="EMBL" id="JACHMO010000001">
    <property type="protein sequence ID" value="MBB5802092.1"/>
    <property type="molecule type" value="Genomic_DNA"/>
</dbReference>
<keyword evidence="2" id="KW-0378">Hydrolase</keyword>
<comment type="caution">
    <text evidence="9">The sequence shown here is derived from an EMBL/GenBank/DDBJ whole genome shotgun (WGS) entry which is preliminary data.</text>
</comment>
<evidence type="ECO:0000256" key="2">
    <source>
        <dbReference type="ARBA" id="ARBA00022801"/>
    </source>
</evidence>
<dbReference type="RefSeq" id="WP_184918588.1">
    <property type="nucleotide sequence ID" value="NZ_JACHMO010000001.1"/>
</dbReference>
<dbReference type="InterPro" id="IPR011613">
    <property type="entry name" value="GH15-like"/>
</dbReference>
<organism evidence="9 10">
    <name type="scientific">Saccharothrix ecbatanensis</name>
    <dbReference type="NCBI Taxonomy" id="1105145"/>
    <lineage>
        <taxon>Bacteria</taxon>
        <taxon>Bacillati</taxon>
        <taxon>Actinomycetota</taxon>
        <taxon>Actinomycetes</taxon>
        <taxon>Pseudonocardiales</taxon>
        <taxon>Pseudonocardiaceae</taxon>
        <taxon>Saccharothrix</taxon>
    </lineage>
</organism>
<dbReference type="Gene3D" id="2.60.40.1190">
    <property type="match status" value="1"/>
</dbReference>
<dbReference type="GO" id="GO:0030246">
    <property type="term" value="F:carbohydrate binding"/>
    <property type="evidence" value="ECO:0007669"/>
    <property type="project" value="InterPro"/>
</dbReference>
<sequence length="1050" mass="110986">MRTSRPRRSRALALAATGCLLLTTATATAEPDPPGAPGAASTWTTGDKEGIGTSTTSASKIWFTLTGGTLSEVYYPSADTPNSRTLEFVVTDGKSFAQRETEGTTHTTTLADRKSLTYRQQVTDDAGRWQLTKTYITDPAAATVLVDVELRPLKGGDLRLHTLFDPQLAGDSGNDTSRASKDALTAVDTHLPDRPVASALVSSTGFAATSTGYVGTSDGLADLAANFRLTTTYPQAGPGNIAQVGQLPTGRDGTTRTTLAIGFAGTKQAALTGARASLHRPFHVTKRWYQLGWHLYTDSLENPKLPADLLDQYWASVMAVKAHEDKTYPGAFSASLTIPWGQAVPADGASGGGSGYHFVWARDMYHQVSGLIAAGDTAAGRRAVDWLFTRQQRPDGSFPQTSKVDGSPDQTNVQLDETAFPIVLAWQTGRFDPAFYRDHIAKAADFLVQAGPTTPQERWEETGGYSPSTLASQIAGLTAAADIARRAGDTDGATLYNATADSWQRQAEQWMFTTNGPLGDGRYYMRVSGSGDPNDGATRGWANGAGVHPENAVVDAGFLELVRLGVKPPGDRAVAQSLPEVDASIKVTTPSGEMWKRYTHDGYGETADGAPWTGAGIGRPWPLLSGERGEYELANGRDALPYLRTMAATANSGRMIPEQVWDRAEPTEYGHVFGKGTGSAAPLAWAMAQYVRLAQGIGAGRPVETPSVVADRYRAGVVPTVSLTVDGPDDLSTATGRTVRVHGTTDARSVVVAVGSAKKRVDVVGGAFSADVEVAGIDNTISVAAVGDGATAYERRTVLSYGERIGGLTDPTGDDNGPGTYVYPTNGAFSPRSFDLTKFDLFRDGDQVRFVTRVAGAINNPWGGNGMSVQRVNILLRDPSQPTGASPGLPGTNTATAGAWSRAVVADGRYPDQPLSLGVYDASTAKVSTAELRVVPATHDIVVTAPASAFGDLAAAGYQVAIYSNAEPGEGIGLVRPVYSKAHWDNGFPWTKEYRFGGGAGEQSFDLPSRDTDISDPNTIDVITGDADQATVLDWTASSPVVLPFVSLRP</sequence>
<dbReference type="Gene3D" id="2.70.98.10">
    <property type="match status" value="1"/>
</dbReference>
<dbReference type="SUPFAM" id="SSF48208">
    <property type="entry name" value="Six-hairpin glycosidases"/>
    <property type="match status" value="1"/>
</dbReference>
<dbReference type="InterPro" id="IPR014756">
    <property type="entry name" value="Ig_E-set"/>
</dbReference>
<dbReference type="InterPro" id="IPR013783">
    <property type="entry name" value="Ig-like_fold"/>
</dbReference>
<dbReference type="AlphaFoldDB" id="A0A7W9LZW4"/>
<reference evidence="9 10" key="1">
    <citation type="submission" date="2020-08" db="EMBL/GenBank/DDBJ databases">
        <title>Sequencing the genomes of 1000 actinobacteria strains.</title>
        <authorList>
            <person name="Klenk H.-P."/>
        </authorList>
    </citation>
    <scope>NUCLEOTIDE SEQUENCE [LARGE SCALE GENOMIC DNA]</scope>
    <source>
        <strain evidence="9 10">DSM 45486</strain>
    </source>
</reference>
<dbReference type="Gene3D" id="1.50.10.10">
    <property type="match status" value="1"/>
</dbReference>
<proteinExistence type="inferred from homology"/>
<dbReference type="PANTHER" id="PTHR31616">
    <property type="entry name" value="TREHALASE"/>
    <property type="match status" value="1"/>
</dbReference>
<evidence type="ECO:0000313" key="9">
    <source>
        <dbReference type="EMBL" id="MBB5802092.1"/>
    </source>
</evidence>
<dbReference type="InterPro" id="IPR008928">
    <property type="entry name" value="6-hairpin_glycosidase_sf"/>
</dbReference>
<dbReference type="Pfam" id="PF09985">
    <property type="entry name" value="Glucodextran_C"/>
    <property type="match status" value="1"/>
</dbReference>
<dbReference type="GO" id="GO:0004553">
    <property type="term" value="F:hydrolase activity, hydrolyzing O-glycosyl compounds"/>
    <property type="evidence" value="ECO:0007669"/>
    <property type="project" value="TreeGrafter"/>
</dbReference>
<dbReference type="Pfam" id="PF09137">
    <property type="entry name" value="Glucodextran_N"/>
    <property type="match status" value="1"/>
</dbReference>
<dbReference type="GO" id="GO:0016757">
    <property type="term" value="F:glycosyltransferase activity"/>
    <property type="evidence" value="ECO:0007669"/>
    <property type="project" value="UniProtKB-ARBA"/>
</dbReference>
<dbReference type="SUPFAM" id="SSF49344">
    <property type="entry name" value="CBD9-like"/>
    <property type="match status" value="1"/>
</dbReference>
<dbReference type="NCBIfam" id="TIGR01535">
    <property type="entry name" value="glucan_glucosid"/>
    <property type="match status" value="1"/>
</dbReference>
<evidence type="ECO:0000259" key="8">
    <source>
        <dbReference type="Pfam" id="PF09985"/>
    </source>
</evidence>
<keyword evidence="3" id="KW-0326">Glycosidase</keyword>
<dbReference type="Proteomes" id="UP000552097">
    <property type="component" value="Unassembled WGS sequence"/>
</dbReference>
<feature type="region of interest" description="Disordered" evidence="4">
    <location>
        <begin position="25"/>
        <end position="52"/>
    </location>
</feature>
<dbReference type="InterPro" id="IPR011013">
    <property type="entry name" value="Gal_mutarotase_sf_dom"/>
</dbReference>
<dbReference type="InterPro" id="IPR046966">
    <property type="entry name" value="Glucoamylase_active_site"/>
</dbReference>
<feature type="domain" description="GH15-like" evidence="6">
    <location>
        <begin position="310"/>
        <end position="382"/>
    </location>
</feature>
<dbReference type="PANTHER" id="PTHR31616:SF0">
    <property type="entry name" value="GLUCAN 1,4-ALPHA-GLUCOSIDASE"/>
    <property type="match status" value="1"/>
</dbReference>
<evidence type="ECO:0000256" key="4">
    <source>
        <dbReference type="SAM" id="MobiDB-lite"/>
    </source>
</evidence>
<evidence type="ECO:0000256" key="1">
    <source>
        <dbReference type="ARBA" id="ARBA00006188"/>
    </source>
</evidence>
<evidence type="ECO:0000259" key="6">
    <source>
        <dbReference type="Pfam" id="PF00723"/>
    </source>
</evidence>
<dbReference type="InterPro" id="IPR015220">
    <property type="entry name" value="Glucodextranase_N"/>
</dbReference>
<feature type="domain" description="GH15-like" evidence="6">
    <location>
        <begin position="397"/>
        <end position="694"/>
    </location>
</feature>
<dbReference type="InterPro" id="IPR019248">
    <property type="entry name" value="Glucodextran_C"/>
</dbReference>
<dbReference type="Gene3D" id="2.60.40.10">
    <property type="entry name" value="Immunoglobulins"/>
    <property type="match status" value="1"/>
</dbReference>
<feature type="domain" description="Glucodextranase N-terminal" evidence="7">
    <location>
        <begin position="34"/>
        <end position="297"/>
    </location>
</feature>
<name>A0A7W9LZW4_9PSEU</name>
<comment type="similarity">
    <text evidence="1">Belongs to the glycosyl hydrolase 15 family.</text>
</comment>
<evidence type="ECO:0000256" key="5">
    <source>
        <dbReference type="SAM" id="SignalP"/>
    </source>
</evidence>
<keyword evidence="5" id="KW-0732">Signal</keyword>
<accession>A0A7W9LZW4</accession>
<dbReference type="PROSITE" id="PS00820">
    <property type="entry name" value="GLUCOAMYLASE"/>
    <property type="match status" value="1"/>
</dbReference>
<evidence type="ECO:0000259" key="7">
    <source>
        <dbReference type="Pfam" id="PF09137"/>
    </source>
</evidence>
<dbReference type="InterPro" id="IPR014718">
    <property type="entry name" value="GH-type_carb-bd"/>
</dbReference>
<dbReference type="SUPFAM" id="SSF81296">
    <property type="entry name" value="E set domains"/>
    <property type="match status" value="1"/>
</dbReference>
<evidence type="ECO:0000313" key="10">
    <source>
        <dbReference type="Proteomes" id="UP000552097"/>
    </source>
</evidence>
<feature type="signal peptide" evidence="5">
    <location>
        <begin position="1"/>
        <end position="29"/>
    </location>
</feature>
<keyword evidence="10" id="KW-1185">Reference proteome</keyword>
<dbReference type="CDD" id="cd07430">
    <property type="entry name" value="GH15_N"/>
    <property type="match status" value="1"/>
</dbReference>
<dbReference type="GO" id="GO:0005975">
    <property type="term" value="P:carbohydrate metabolic process"/>
    <property type="evidence" value="ECO:0007669"/>
    <property type="project" value="InterPro"/>
</dbReference>
<dbReference type="Pfam" id="PF00723">
    <property type="entry name" value="Glyco_hydro_15"/>
    <property type="match status" value="2"/>
</dbReference>
<dbReference type="InterPro" id="IPR012341">
    <property type="entry name" value="6hp_glycosidase-like_sf"/>
</dbReference>
<evidence type="ECO:0000256" key="3">
    <source>
        <dbReference type="ARBA" id="ARBA00023295"/>
    </source>
</evidence>
<gene>
    <name evidence="9" type="ORF">F4560_001860</name>
</gene>
<feature type="domain" description="Glucodextranase-like C-terminal" evidence="8">
    <location>
        <begin position="807"/>
        <end position="1034"/>
    </location>
</feature>
<feature type="chain" id="PRO_5030949073" evidence="5">
    <location>
        <begin position="30"/>
        <end position="1050"/>
    </location>
</feature>